<keyword evidence="4 10" id="KW-0812">Transmembrane</keyword>
<dbReference type="OrthoDB" id="9806127at2"/>
<dbReference type="SUPFAM" id="SSF90123">
    <property type="entry name" value="ABC transporter transmembrane region"/>
    <property type="match status" value="1"/>
</dbReference>
<dbReference type="PROSITE" id="PS50929">
    <property type="entry name" value="ABC_TM1F"/>
    <property type="match status" value="1"/>
</dbReference>
<keyword evidence="2" id="KW-0813">Transport</keyword>
<evidence type="ECO:0000256" key="9">
    <source>
        <dbReference type="ARBA" id="ARBA00061644"/>
    </source>
</evidence>
<dbReference type="PANTHER" id="PTHR24221:SF654">
    <property type="entry name" value="ATP-BINDING CASSETTE SUB-FAMILY B MEMBER 6"/>
    <property type="match status" value="1"/>
</dbReference>
<name>A0A3L8NZ35_9ACTN</name>
<dbReference type="PROSITE" id="PS00211">
    <property type="entry name" value="ABC_TRANSPORTER_1"/>
    <property type="match status" value="1"/>
</dbReference>
<feature type="domain" description="ABC transmembrane type-1" evidence="12">
    <location>
        <begin position="21"/>
        <end position="316"/>
    </location>
</feature>
<dbReference type="GO" id="GO:0016887">
    <property type="term" value="F:ATP hydrolysis activity"/>
    <property type="evidence" value="ECO:0007669"/>
    <property type="project" value="InterPro"/>
</dbReference>
<dbReference type="GO" id="GO:0005524">
    <property type="term" value="F:ATP binding"/>
    <property type="evidence" value="ECO:0007669"/>
    <property type="project" value="UniProtKB-KW"/>
</dbReference>
<sequence>MVGLPDGIAELLSSGTRKRLALSIAGSVLLSVLDTLGVLAMLPMMQLVTRTNPYAGSLGFVNRLLGFPSSRVLLITLAGVVVTAFALKGLVTVLVRTWQLRFMATQEAATSTRLLEGYLRGPYAWHLTRNTSDLIWTVESAVQITFANGITSWLAMLSELFTIVLVFGSLLVVAPLPTLLALIYFGAAGSVMLRFVRRRSALASDRMVASSKITARTSLQAMGAVKEVKLRHAEALFVERYNDARRDSARARAMSMLLSEVPKYLFEVIFVLGIALMAFVATSTGGTAHGLSVLGLFVAAGSRILPSTVRLISSVGGVRYAREPMMHLIAEWQEQEAARQLAEQQVRTRDVPRGDIDVEGLTFAYADSPDDLVLRGVDAHIAQGSSVALVGSSGAGKSTLVDVLLGLHRPAGGQVRAGGVDVFDNLPQWQARLAVVPQDVYLLDDSLRQNICFDEEEDLDRLERVLARAQLTDLIASLPEGLDTTVGERGVRLSGGQRQRIGIARALYRDPEVLVLDEATSALDNETERRLTETIESLRGTMTMVIVAHRLSTVRHCDALLFMNAGRVVSRGSFEEVAAQNAEFAHLVELGSLDPRAEREPTSFSER</sequence>
<organism evidence="13 14">
    <name type="scientific">Nocardioides mangrovicus</name>
    <dbReference type="NCBI Taxonomy" id="2478913"/>
    <lineage>
        <taxon>Bacteria</taxon>
        <taxon>Bacillati</taxon>
        <taxon>Actinomycetota</taxon>
        <taxon>Actinomycetes</taxon>
        <taxon>Propionibacteriales</taxon>
        <taxon>Nocardioidaceae</taxon>
        <taxon>Nocardioides</taxon>
    </lineage>
</organism>
<dbReference type="GO" id="GO:0034040">
    <property type="term" value="F:ATPase-coupled lipid transmembrane transporter activity"/>
    <property type="evidence" value="ECO:0007669"/>
    <property type="project" value="TreeGrafter"/>
</dbReference>
<evidence type="ECO:0000256" key="3">
    <source>
        <dbReference type="ARBA" id="ARBA00022475"/>
    </source>
</evidence>
<dbReference type="InterPro" id="IPR039421">
    <property type="entry name" value="Type_1_exporter"/>
</dbReference>
<evidence type="ECO:0000256" key="1">
    <source>
        <dbReference type="ARBA" id="ARBA00004651"/>
    </source>
</evidence>
<dbReference type="SMART" id="SM00382">
    <property type="entry name" value="AAA"/>
    <property type="match status" value="1"/>
</dbReference>
<feature type="transmembrane region" description="Helical" evidence="10">
    <location>
        <begin position="264"/>
        <end position="282"/>
    </location>
</feature>
<dbReference type="RefSeq" id="WP_121807135.1">
    <property type="nucleotide sequence ID" value="NZ_RDBE01000010.1"/>
</dbReference>
<evidence type="ECO:0000259" key="12">
    <source>
        <dbReference type="PROSITE" id="PS50929"/>
    </source>
</evidence>
<feature type="transmembrane region" description="Helical" evidence="10">
    <location>
        <begin position="72"/>
        <end position="95"/>
    </location>
</feature>
<dbReference type="Pfam" id="PF00005">
    <property type="entry name" value="ABC_tran"/>
    <property type="match status" value="1"/>
</dbReference>
<reference evidence="13 14" key="1">
    <citation type="submission" date="2018-10" db="EMBL/GenBank/DDBJ databases">
        <title>Marmoricola sp. 4Q3S-7 whole genome shotgun sequence.</title>
        <authorList>
            <person name="Li F."/>
        </authorList>
    </citation>
    <scope>NUCLEOTIDE SEQUENCE [LARGE SCALE GENOMIC DNA]</scope>
    <source>
        <strain evidence="13 14">4Q3S-7</strain>
    </source>
</reference>
<keyword evidence="6 13" id="KW-0067">ATP-binding</keyword>
<keyword evidence="5" id="KW-0547">Nucleotide-binding</keyword>
<dbReference type="PROSITE" id="PS50893">
    <property type="entry name" value="ABC_TRANSPORTER_2"/>
    <property type="match status" value="1"/>
</dbReference>
<dbReference type="Proteomes" id="UP000281708">
    <property type="component" value="Unassembled WGS sequence"/>
</dbReference>
<evidence type="ECO:0000256" key="6">
    <source>
        <dbReference type="ARBA" id="ARBA00022840"/>
    </source>
</evidence>
<dbReference type="InterPro" id="IPR027417">
    <property type="entry name" value="P-loop_NTPase"/>
</dbReference>
<dbReference type="InterPro" id="IPR011527">
    <property type="entry name" value="ABC1_TM_dom"/>
</dbReference>
<proteinExistence type="inferred from homology"/>
<dbReference type="GO" id="GO:0140359">
    <property type="term" value="F:ABC-type transporter activity"/>
    <property type="evidence" value="ECO:0007669"/>
    <property type="project" value="InterPro"/>
</dbReference>
<evidence type="ECO:0000313" key="14">
    <source>
        <dbReference type="Proteomes" id="UP000281708"/>
    </source>
</evidence>
<comment type="subcellular location">
    <subcellularLocation>
        <location evidence="1">Cell membrane</location>
        <topology evidence="1">Multi-pass membrane protein</topology>
    </subcellularLocation>
</comment>
<dbReference type="GO" id="GO:0005886">
    <property type="term" value="C:plasma membrane"/>
    <property type="evidence" value="ECO:0007669"/>
    <property type="project" value="UniProtKB-SubCell"/>
</dbReference>
<feature type="domain" description="ABC transporter" evidence="11">
    <location>
        <begin position="356"/>
        <end position="590"/>
    </location>
</feature>
<feature type="transmembrane region" description="Helical" evidence="10">
    <location>
        <begin position="20"/>
        <end position="42"/>
    </location>
</feature>
<dbReference type="SUPFAM" id="SSF52540">
    <property type="entry name" value="P-loop containing nucleoside triphosphate hydrolases"/>
    <property type="match status" value="1"/>
</dbReference>
<dbReference type="EMBL" id="RDBE01000010">
    <property type="protein sequence ID" value="RLV47629.1"/>
    <property type="molecule type" value="Genomic_DNA"/>
</dbReference>
<evidence type="ECO:0000256" key="2">
    <source>
        <dbReference type="ARBA" id="ARBA00022448"/>
    </source>
</evidence>
<dbReference type="Gene3D" id="1.20.1560.10">
    <property type="entry name" value="ABC transporter type 1, transmembrane domain"/>
    <property type="match status" value="1"/>
</dbReference>
<evidence type="ECO:0000256" key="8">
    <source>
        <dbReference type="ARBA" id="ARBA00023136"/>
    </source>
</evidence>
<dbReference type="InterPro" id="IPR036640">
    <property type="entry name" value="ABC1_TM_sf"/>
</dbReference>
<comment type="caution">
    <text evidence="13">The sequence shown here is derived from an EMBL/GenBank/DDBJ whole genome shotgun (WGS) entry which is preliminary data.</text>
</comment>
<comment type="similarity">
    <text evidence="9">Belongs to the ABC transporter superfamily. Lipid exporter (TC 3.A.1.106) family.</text>
</comment>
<keyword evidence="8 10" id="KW-0472">Membrane</keyword>
<dbReference type="PANTHER" id="PTHR24221">
    <property type="entry name" value="ATP-BINDING CASSETTE SUB-FAMILY B"/>
    <property type="match status" value="1"/>
</dbReference>
<evidence type="ECO:0000256" key="7">
    <source>
        <dbReference type="ARBA" id="ARBA00022989"/>
    </source>
</evidence>
<gene>
    <name evidence="13" type="ORF">D9V37_15815</name>
</gene>
<evidence type="ECO:0000259" key="11">
    <source>
        <dbReference type="PROSITE" id="PS50893"/>
    </source>
</evidence>
<evidence type="ECO:0000256" key="4">
    <source>
        <dbReference type="ARBA" id="ARBA00022692"/>
    </source>
</evidence>
<protein>
    <submittedName>
        <fullName evidence="13">ABC transporter ATP-binding protein</fullName>
    </submittedName>
</protein>
<keyword evidence="3" id="KW-1003">Cell membrane</keyword>
<evidence type="ECO:0000256" key="10">
    <source>
        <dbReference type="SAM" id="Phobius"/>
    </source>
</evidence>
<dbReference type="InterPro" id="IPR017871">
    <property type="entry name" value="ABC_transporter-like_CS"/>
</dbReference>
<dbReference type="AlphaFoldDB" id="A0A3L8NZ35"/>
<evidence type="ECO:0000313" key="13">
    <source>
        <dbReference type="EMBL" id="RLV47629.1"/>
    </source>
</evidence>
<feature type="transmembrane region" description="Helical" evidence="10">
    <location>
        <begin position="179"/>
        <end position="196"/>
    </location>
</feature>
<dbReference type="Gene3D" id="3.40.50.300">
    <property type="entry name" value="P-loop containing nucleotide triphosphate hydrolases"/>
    <property type="match status" value="1"/>
</dbReference>
<evidence type="ECO:0000256" key="5">
    <source>
        <dbReference type="ARBA" id="ARBA00022741"/>
    </source>
</evidence>
<dbReference type="FunFam" id="3.40.50.300:FF:000299">
    <property type="entry name" value="ABC transporter ATP-binding protein/permease"/>
    <property type="match status" value="1"/>
</dbReference>
<dbReference type="InterPro" id="IPR003439">
    <property type="entry name" value="ABC_transporter-like_ATP-bd"/>
</dbReference>
<dbReference type="InterPro" id="IPR003593">
    <property type="entry name" value="AAA+_ATPase"/>
</dbReference>
<accession>A0A3L8NZ35</accession>
<keyword evidence="14" id="KW-1185">Reference proteome</keyword>
<keyword evidence="7 10" id="KW-1133">Transmembrane helix</keyword>